<feature type="domain" description="ATPase AAA-type core" evidence="1">
    <location>
        <begin position="278"/>
        <end position="352"/>
    </location>
</feature>
<dbReference type="InterPro" id="IPR027417">
    <property type="entry name" value="P-loop_NTPase"/>
</dbReference>
<comment type="caution">
    <text evidence="2">The sequence shown here is derived from an EMBL/GenBank/DDBJ whole genome shotgun (WGS) entry which is preliminary data.</text>
</comment>
<dbReference type="SUPFAM" id="SSF52540">
    <property type="entry name" value="P-loop containing nucleoside triphosphate hydrolases"/>
    <property type="match status" value="1"/>
</dbReference>
<reference evidence="3" key="1">
    <citation type="journal article" date="2019" name="Int. J. Syst. Evol. Microbiol.">
        <title>The Global Catalogue of Microorganisms (GCM) 10K type strain sequencing project: providing services to taxonomists for standard genome sequencing and annotation.</title>
        <authorList>
            <consortium name="The Broad Institute Genomics Platform"/>
            <consortium name="The Broad Institute Genome Sequencing Center for Infectious Disease"/>
            <person name="Wu L."/>
            <person name="Ma J."/>
        </authorList>
    </citation>
    <scope>NUCLEOTIDE SEQUENCE [LARGE SCALE GENOMIC DNA]</scope>
    <source>
        <strain evidence="3">KACC 12597</strain>
    </source>
</reference>
<organism evidence="2 3">
    <name type="scientific">Thiorhodococcus fuscus</name>
    <dbReference type="NCBI Taxonomy" id="527200"/>
    <lineage>
        <taxon>Bacteria</taxon>
        <taxon>Pseudomonadati</taxon>
        <taxon>Pseudomonadota</taxon>
        <taxon>Gammaproteobacteria</taxon>
        <taxon>Chromatiales</taxon>
        <taxon>Chromatiaceae</taxon>
        <taxon>Thiorhodococcus</taxon>
    </lineage>
</organism>
<dbReference type="InterPro" id="IPR003959">
    <property type="entry name" value="ATPase_AAA_core"/>
</dbReference>
<dbReference type="EMBL" id="JBHUHX010000018">
    <property type="protein sequence ID" value="MFD2112087.1"/>
    <property type="molecule type" value="Genomic_DNA"/>
</dbReference>
<protein>
    <submittedName>
        <fullName evidence="2">AAA family ATPase</fullName>
    </submittedName>
</protein>
<dbReference type="Gene3D" id="3.40.50.300">
    <property type="entry name" value="P-loop containing nucleotide triphosphate hydrolases"/>
    <property type="match status" value="1"/>
</dbReference>
<gene>
    <name evidence="2" type="ORF">ACFSJC_09580</name>
</gene>
<dbReference type="PANTHER" id="PTHR43581">
    <property type="entry name" value="ATP/GTP PHOSPHATASE"/>
    <property type="match status" value="1"/>
</dbReference>
<evidence type="ECO:0000259" key="1">
    <source>
        <dbReference type="Pfam" id="PF13304"/>
    </source>
</evidence>
<accession>A0ABW4Y7D6</accession>
<dbReference type="InterPro" id="IPR051396">
    <property type="entry name" value="Bact_Antivir_Def_Nuclease"/>
</dbReference>
<name>A0ABW4Y7D6_9GAMM</name>
<sequence>MRPLFLAQNGNLKGLGFRKMRINKLSYESRTTGWCLKSISFDQLTLLVGASGVGKTRILRAILDLKKISRGESLNGVRWSIIFHTRTRSECRWEGAFEDKGLAAERIFDLGEDEEKDKPKIEFEKVFVDECELVSRTSAGIVFDGKETVKLSQTESVLSLLKEEEKIGGITAEFERVIFDDNTGSAMALRRFAFDEELDEKLEAYKTIEAIRNCREGIKLKLYFAYMNQRECFDEIAGSFIDVFPYVEKVKVEPLTDNGKKVPLFFRETPIIQIKEKGISNWIDESKMSSGMHRVLMHVAELYLCADSSLILIDEFENSLGVNCIDDLTDSILEAGRDLQFIMTSHHPYIINNIDFPNWKIITRKAGIVFARDAADFNLGTSKHQAFTQLINLEEYLEGVQ</sequence>
<evidence type="ECO:0000313" key="2">
    <source>
        <dbReference type="EMBL" id="MFD2112087.1"/>
    </source>
</evidence>
<dbReference type="RefSeq" id="WP_386026075.1">
    <property type="nucleotide sequence ID" value="NZ_JBHUHX010000018.1"/>
</dbReference>
<dbReference type="PANTHER" id="PTHR43581:SF4">
    <property type="entry name" value="ATP_GTP PHOSPHATASE"/>
    <property type="match status" value="1"/>
</dbReference>
<dbReference type="Pfam" id="PF13304">
    <property type="entry name" value="AAA_21"/>
    <property type="match status" value="1"/>
</dbReference>
<evidence type="ECO:0000313" key="3">
    <source>
        <dbReference type="Proteomes" id="UP001597337"/>
    </source>
</evidence>
<proteinExistence type="predicted"/>
<dbReference type="Proteomes" id="UP001597337">
    <property type="component" value="Unassembled WGS sequence"/>
</dbReference>
<keyword evidence="3" id="KW-1185">Reference proteome</keyword>